<feature type="compositionally biased region" description="Polar residues" evidence="1">
    <location>
        <begin position="48"/>
        <end position="65"/>
    </location>
</feature>
<dbReference type="RefSeq" id="WP_026708211.1">
    <property type="nucleotide sequence ID" value="NZ_CAXBLC010000003.1"/>
</dbReference>
<dbReference type="Pfam" id="PF16118">
    <property type="entry name" value="DUF4834"/>
    <property type="match status" value="1"/>
</dbReference>
<dbReference type="Proteomes" id="UP001568894">
    <property type="component" value="Unassembled WGS sequence"/>
</dbReference>
<feature type="region of interest" description="Disordered" evidence="1">
    <location>
        <begin position="48"/>
        <end position="72"/>
    </location>
</feature>
<comment type="caution">
    <text evidence="3">The sequence shown here is derived from an EMBL/GenBank/DDBJ whole genome shotgun (WGS) entry which is preliminary data.</text>
</comment>
<keyword evidence="4" id="KW-1185">Reference proteome</keyword>
<dbReference type="EMBL" id="JASMRN010000001">
    <property type="protein sequence ID" value="MEZ7513774.1"/>
    <property type="molecule type" value="Genomic_DNA"/>
</dbReference>
<reference evidence="3 4" key="1">
    <citation type="submission" date="2023-05" db="EMBL/GenBank/DDBJ databases">
        <title>Adaptations of aquatic viruses from atmosphere-close ecosystems of the Central Arctic Ocean.</title>
        <authorList>
            <person name="Rahlff J."/>
            <person name="Holmfeldt K."/>
        </authorList>
    </citation>
    <scope>NUCLEOTIDE SEQUENCE [LARGE SCALE GENOMIC DNA]</scope>
    <source>
        <strain evidence="3 4">Arc14</strain>
    </source>
</reference>
<proteinExistence type="predicted"/>
<gene>
    <name evidence="3" type="ORF">QO192_00615</name>
</gene>
<keyword evidence="2" id="KW-0472">Membrane</keyword>
<evidence type="ECO:0000256" key="1">
    <source>
        <dbReference type="SAM" id="MobiDB-lite"/>
    </source>
</evidence>
<evidence type="ECO:0000313" key="4">
    <source>
        <dbReference type="Proteomes" id="UP001568894"/>
    </source>
</evidence>
<protein>
    <submittedName>
        <fullName evidence="3">DUF4834 family protein</fullName>
    </submittedName>
</protein>
<keyword evidence="2" id="KW-1133">Transmembrane helix</keyword>
<keyword evidence="2" id="KW-0812">Transmembrane</keyword>
<dbReference type="InterPro" id="IPR032272">
    <property type="entry name" value="DUF4834"/>
</dbReference>
<organism evidence="3 4">
    <name type="scientific">Flavobacterium frigidarium</name>
    <dbReference type="NCBI Taxonomy" id="99286"/>
    <lineage>
        <taxon>Bacteria</taxon>
        <taxon>Pseudomonadati</taxon>
        <taxon>Bacteroidota</taxon>
        <taxon>Flavobacteriia</taxon>
        <taxon>Flavobacteriales</taxon>
        <taxon>Flavobacteriaceae</taxon>
        <taxon>Flavobacterium</taxon>
    </lineage>
</organism>
<evidence type="ECO:0000256" key="2">
    <source>
        <dbReference type="SAM" id="Phobius"/>
    </source>
</evidence>
<sequence>MQTASFGGFIRTLLIIIAFYYIFKFLAKLFLPLLLKKVVQKAENNFKQQHQQSRDQSWNSTQSEQEVFYKPPVSKQFHETKKVGDYVDYEEID</sequence>
<feature type="transmembrane region" description="Helical" evidence="2">
    <location>
        <begin position="6"/>
        <end position="27"/>
    </location>
</feature>
<accession>A0ABV4K810</accession>
<name>A0ABV4K810_9FLAO</name>
<evidence type="ECO:0000313" key="3">
    <source>
        <dbReference type="EMBL" id="MEZ7513774.1"/>
    </source>
</evidence>